<dbReference type="EC" id="3.6.1.-" evidence="4"/>
<dbReference type="CDD" id="cd03424">
    <property type="entry name" value="NUDIX_ADPRase_Nudt5_UGPPase_Nudt14"/>
    <property type="match status" value="1"/>
</dbReference>
<dbReference type="GO" id="GO:0019693">
    <property type="term" value="P:ribose phosphate metabolic process"/>
    <property type="evidence" value="ECO:0007669"/>
    <property type="project" value="TreeGrafter"/>
</dbReference>
<dbReference type="GO" id="GO:0005829">
    <property type="term" value="C:cytosol"/>
    <property type="evidence" value="ECO:0007669"/>
    <property type="project" value="TreeGrafter"/>
</dbReference>
<dbReference type="PANTHER" id="PTHR11839">
    <property type="entry name" value="UDP/ADP-SUGAR PYROPHOSPHATASE"/>
    <property type="match status" value="1"/>
</dbReference>
<organism evidence="4 5">
    <name type="scientific">Ruminococcus bromii</name>
    <dbReference type="NCBI Taxonomy" id="40518"/>
    <lineage>
        <taxon>Bacteria</taxon>
        <taxon>Bacillati</taxon>
        <taxon>Bacillota</taxon>
        <taxon>Clostridia</taxon>
        <taxon>Eubacteriales</taxon>
        <taxon>Oscillospiraceae</taxon>
        <taxon>Ruminococcus</taxon>
    </lineage>
</organism>
<name>A0A2N0UIY5_9FIRM</name>
<dbReference type="Gene3D" id="3.90.79.10">
    <property type="entry name" value="Nucleoside Triphosphate Pyrophosphohydrolase"/>
    <property type="match status" value="1"/>
</dbReference>
<comment type="cofactor">
    <cofactor evidence="1">
        <name>Mg(2+)</name>
        <dbReference type="ChEBI" id="CHEBI:18420"/>
    </cofactor>
</comment>
<evidence type="ECO:0000313" key="5">
    <source>
        <dbReference type="Proteomes" id="UP000233425"/>
    </source>
</evidence>
<feature type="domain" description="Nudix hydrolase" evidence="3">
    <location>
        <begin position="81"/>
        <end position="143"/>
    </location>
</feature>
<evidence type="ECO:0000256" key="2">
    <source>
        <dbReference type="ARBA" id="ARBA00022801"/>
    </source>
</evidence>
<dbReference type="InterPro" id="IPR000086">
    <property type="entry name" value="NUDIX_hydrolase_dom"/>
</dbReference>
<keyword evidence="5" id="KW-1185">Reference proteome</keyword>
<sequence>MSLTTIDKYLNLVHTRPQSFTQGKLKIITNKSILMKYENQNKCDLGLLYESTYHLLVKDLVSDGNSYFAYERIIKQNSDNAVVIIPIYQGKFVLLNQFRHSMRDYQLCFPRGFGEPNLSINENAIKELREELGVNALSCSVIGKVIADSGLCGEKVNICLCKITKPKLMYNYEGINNIKITNTKGLVSLINSEKINDGYTLSAFSLYIAQKNFKYNHL</sequence>
<dbReference type="AlphaFoldDB" id="A0A2N0UIY5"/>
<keyword evidence="2 4" id="KW-0378">Hydrolase</keyword>
<dbReference type="GO" id="GO:0016787">
    <property type="term" value="F:hydrolase activity"/>
    <property type="evidence" value="ECO:0007669"/>
    <property type="project" value="UniProtKB-KW"/>
</dbReference>
<dbReference type="GO" id="GO:0006753">
    <property type="term" value="P:nucleoside phosphate metabolic process"/>
    <property type="evidence" value="ECO:0007669"/>
    <property type="project" value="TreeGrafter"/>
</dbReference>
<evidence type="ECO:0000313" key="4">
    <source>
        <dbReference type="EMBL" id="PKD26940.1"/>
    </source>
</evidence>
<evidence type="ECO:0000259" key="3">
    <source>
        <dbReference type="Pfam" id="PF00293"/>
    </source>
</evidence>
<dbReference type="SUPFAM" id="SSF55811">
    <property type="entry name" value="Nudix"/>
    <property type="match status" value="1"/>
</dbReference>
<dbReference type="Pfam" id="PF00293">
    <property type="entry name" value="NUDIX"/>
    <property type="match status" value="1"/>
</dbReference>
<dbReference type="EMBL" id="NNSR01000073">
    <property type="protein sequence ID" value="PKD26940.1"/>
    <property type="molecule type" value="Genomic_DNA"/>
</dbReference>
<dbReference type="PANTHER" id="PTHR11839:SF18">
    <property type="entry name" value="NUDIX HYDROLASE DOMAIN-CONTAINING PROTEIN"/>
    <property type="match status" value="1"/>
</dbReference>
<proteinExistence type="predicted"/>
<accession>A0A2N0UIY5</accession>
<protein>
    <submittedName>
        <fullName evidence="4">ADP compounds hydrolase NudE</fullName>
        <ecNumber evidence="4">3.6.1.-</ecNumber>
    </submittedName>
</protein>
<comment type="caution">
    <text evidence="4">The sequence shown here is derived from an EMBL/GenBank/DDBJ whole genome shotgun (WGS) entry which is preliminary data.</text>
</comment>
<evidence type="ECO:0000256" key="1">
    <source>
        <dbReference type="ARBA" id="ARBA00001946"/>
    </source>
</evidence>
<dbReference type="InterPro" id="IPR015797">
    <property type="entry name" value="NUDIX_hydrolase-like_dom_sf"/>
</dbReference>
<gene>
    <name evidence="4" type="primary">nudE</name>
    <name evidence="4" type="ORF">RBATCC27255_01805</name>
</gene>
<reference evidence="4" key="1">
    <citation type="journal article" date="2018" name="Environ. Microbiol.">
        <title>Sporulation capability and amylosome conservation among diverse human colonic and rumen isolates of the keystone starch-degrader Ruminococcus bromii.</title>
        <authorList>
            <person name="Mukhopadhya I."/>
            <person name="Morais S."/>
            <person name="Laverde-Gomez J."/>
            <person name="Sheridan P.O."/>
            <person name="Walker A.W."/>
            <person name="Kelly W."/>
            <person name="Klieve A.V."/>
            <person name="Ouwerkerk D."/>
            <person name="Duncan S.H."/>
            <person name="Louis P."/>
            <person name="Koropatkin N."/>
            <person name="Cockburn D."/>
            <person name="Kibler R."/>
            <person name="Cooper P.J."/>
            <person name="Sandoval C."/>
            <person name="Crost E."/>
            <person name="Juge N."/>
            <person name="Bayer E.A."/>
            <person name="Flint H.J."/>
        </authorList>
    </citation>
    <scope>NUCLEOTIDE SEQUENCE [LARGE SCALE GENOMIC DNA]</scope>
    <source>
        <strain evidence="4">ATCC 27255</strain>
    </source>
</reference>
<dbReference type="Proteomes" id="UP000233425">
    <property type="component" value="Unassembled WGS sequence"/>
</dbReference>
<dbReference type="RefSeq" id="WP_101029724.1">
    <property type="nucleotide sequence ID" value="NZ_CABMMZ010000073.1"/>
</dbReference>